<dbReference type="OrthoDB" id="5586090at2759"/>
<evidence type="ECO:0000313" key="8">
    <source>
        <dbReference type="EMBL" id="KIM73854.1"/>
    </source>
</evidence>
<dbReference type="HOGENOM" id="CLU_025142_0_0_1"/>
<dbReference type="PANTHER" id="PTHR31679:SF2">
    <property type="entry name" value="PEROXISOMAL MEMBRANE PROTEIN PEX30-RELATED"/>
    <property type="match status" value="1"/>
</dbReference>
<dbReference type="GO" id="GO:0005778">
    <property type="term" value="C:peroxisomal membrane"/>
    <property type="evidence" value="ECO:0007669"/>
    <property type="project" value="TreeGrafter"/>
</dbReference>
<protein>
    <recommendedName>
        <fullName evidence="7">Peroxin/Ferlin domain-containing protein</fullName>
    </recommendedName>
</protein>
<dbReference type="GO" id="GO:0012505">
    <property type="term" value="C:endomembrane system"/>
    <property type="evidence" value="ECO:0007669"/>
    <property type="project" value="UniProtKB-SubCell"/>
</dbReference>
<comment type="subcellular location">
    <subcellularLocation>
        <location evidence="1">Endomembrane system</location>
        <topology evidence="1">Multi-pass membrane protein</topology>
    </subcellularLocation>
</comment>
<feature type="compositionally biased region" description="Basic and acidic residues" evidence="5">
    <location>
        <begin position="330"/>
        <end position="339"/>
    </location>
</feature>
<reference evidence="9" key="2">
    <citation type="submission" date="2015-01" db="EMBL/GenBank/DDBJ databases">
        <title>Evolutionary Origins and Diversification of the Mycorrhizal Mutualists.</title>
        <authorList>
            <consortium name="DOE Joint Genome Institute"/>
            <consortium name="Mycorrhizal Genomics Consortium"/>
            <person name="Kohler A."/>
            <person name="Kuo A."/>
            <person name="Nagy L.G."/>
            <person name="Floudas D."/>
            <person name="Copeland A."/>
            <person name="Barry K.W."/>
            <person name="Cichocki N."/>
            <person name="Veneault-Fourrey C."/>
            <person name="LaButti K."/>
            <person name="Lindquist E.A."/>
            <person name="Lipzen A."/>
            <person name="Lundell T."/>
            <person name="Morin E."/>
            <person name="Murat C."/>
            <person name="Riley R."/>
            <person name="Ohm R."/>
            <person name="Sun H."/>
            <person name="Tunlid A."/>
            <person name="Henrissat B."/>
            <person name="Grigoriev I.V."/>
            <person name="Hibbett D.S."/>
            <person name="Martin F."/>
        </authorList>
    </citation>
    <scope>NUCLEOTIDE SEQUENCE [LARGE SCALE GENOMIC DNA]</scope>
    <source>
        <strain evidence="9">F 1598</strain>
    </source>
</reference>
<dbReference type="InterPro" id="IPR006614">
    <property type="entry name" value="Peroxin/Ferlin"/>
</dbReference>
<feature type="compositionally biased region" description="Polar residues" evidence="5">
    <location>
        <begin position="341"/>
        <end position="351"/>
    </location>
</feature>
<evidence type="ECO:0000256" key="6">
    <source>
        <dbReference type="SAM" id="Phobius"/>
    </source>
</evidence>
<feature type="domain" description="Peroxin/Ferlin" evidence="7">
    <location>
        <begin position="236"/>
        <end position="322"/>
    </location>
</feature>
<dbReference type="PANTHER" id="PTHR31679">
    <property type="entry name" value="PEROXISOMAL MEMBRANE PROTEIN PEX30-RELATED"/>
    <property type="match status" value="1"/>
</dbReference>
<dbReference type="GO" id="GO:0007031">
    <property type="term" value="P:peroxisome organization"/>
    <property type="evidence" value="ECO:0007669"/>
    <property type="project" value="UniProtKB-ARBA"/>
</dbReference>
<dbReference type="InterPro" id="IPR052646">
    <property type="entry name" value="Peroxisomal_PEX28-32"/>
</dbReference>
<organism evidence="8 9">
    <name type="scientific">Piloderma croceum (strain F 1598)</name>
    <dbReference type="NCBI Taxonomy" id="765440"/>
    <lineage>
        <taxon>Eukaryota</taxon>
        <taxon>Fungi</taxon>
        <taxon>Dikarya</taxon>
        <taxon>Basidiomycota</taxon>
        <taxon>Agaricomycotina</taxon>
        <taxon>Agaricomycetes</taxon>
        <taxon>Agaricomycetidae</taxon>
        <taxon>Atheliales</taxon>
        <taxon>Atheliaceae</taxon>
        <taxon>Piloderma</taxon>
    </lineage>
</organism>
<evidence type="ECO:0000313" key="9">
    <source>
        <dbReference type="Proteomes" id="UP000054166"/>
    </source>
</evidence>
<gene>
    <name evidence="8" type="ORF">PILCRDRAFT_14923</name>
</gene>
<proteinExistence type="predicted"/>
<evidence type="ECO:0000256" key="5">
    <source>
        <dbReference type="SAM" id="MobiDB-lite"/>
    </source>
</evidence>
<feature type="compositionally biased region" description="Acidic residues" evidence="5">
    <location>
        <begin position="383"/>
        <end position="397"/>
    </location>
</feature>
<keyword evidence="3 6" id="KW-1133">Transmembrane helix</keyword>
<keyword evidence="4 6" id="KW-0472">Membrane</keyword>
<dbReference type="EMBL" id="KN833072">
    <property type="protein sequence ID" value="KIM73854.1"/>
    <property type="molecule type" value="Genomic_DNA"/>
</dbReference>
<dbReference type="STRING" id="765440.A0A0C3F113"/>
<evidence type="ECO:0000256" key="1">
    <source>
        <dbReference type="ARBA" id="ARBA00004127"/>
    </source>
</evidence>
<accession>A0A0C3F113</accession>
<evidence type="ECO:0000256" key="2">
    <source>
        <dbReference type="ARBA" id="ARBA00022692"/>
    </source>
</evidence>
<feature type="region of interest" description="Disordered" evidence="5">
    <location>
        <begin position="450"/>
        <end position="520"/>
    </location>
</feature>
<feature type="compositionally biased region" description="Polar residues" evidence="5">
    <location>
        <begin position="491"/>
        <end position="503"/>
    </location>
</feature>
<evidence type="ECO:0000256" key="4">
    <source>
        <dbReference type="ARBA" id="ARBA00023136"/>
    </source>
</evidence>
<evidence type="ECO:0000259" key="7">
    <source>
        <dbReference type="SMART" id="SM00693"/>
    </source>
</evidence>
<reference evidence="8 9" key="1">
    <citation type="submission" date="2014-04" db="EMBL/GenBank/DDBJ databases">
        <authorList>
            <consortium name="DOE Joint Genome Institute"/>
            <person name="Kuo A."/>
            <person name="Tarkka M."/>
            <person name="Buscot F."/>
            <person name="Kohler A."/>
            <person name="Nagy L.G."/>
            <person name="Floudas D."/>
            <person name="Copeland A."/>
            <person name="Barry K.W."/>
            <person name="Cichocki N."/>
            <person name="Veneault-Fourrey C."/>
            <person name="LaButti K."/>
            <person name="Lindquist E.A."/>
            <person name="Lipzen A."/>
            <person name="Lundell T."/>
            <person name="Morin E."/>
            <person name="Murat C."/>
            <person name="Sun H."/>
            <person name="Tunlid A."/>
            <person name="Henrissat B."/>
            <person name="Grigoriev I.V."/>
            <person name="Hibbett D.S."/>
            <person name="Martin F."/>
            <person name="Nordberg H.P."/>
            <person name="Cantor M.N."/>
            <person name="Hua S.X."/>
        </authorList>
    </citation>
    <scope>NUCLEOTIDE SEQUENCE [LARGE SCALE GENOMIC DNA]</scope>
    <source>
        <strain evidence="8 9">F 1598</strain>
    </source>
</reference>
<dbReference type="InterPro" id="IPR010482">
    <property type="entry name" value="TECPR1-like_DysF"/>
</dbReference>
<dbReference type="InParanoid" id="A0A0C3F113"/>
<feature type="transmembrane region" description="Helical" evidence="6">
    <location>
        <begin position="68"/>
        <end position="95"/>
    </location>
</feature>
<evidence type="ECO:0000256" key="3">
    <source>
        <dbReference type="ARBA" id="ARBA00022989"/>
    </source>
</evidence>
<feature type="region of interest" description="Disordered" evidence="5">
    <location>
        <begin position="330"/>
        <end position="413"/>
    </location>
</feature>
<feature type="compositionally biased region" description="Polar residues" evidence="5">
    <location>
        <begin position="457"/>
        <end position="468"/>
    </location>
</feature>
<feature type="compositionally biased region" description="Gly residues" evidence="5">
    <location>
        <begin position="370"/>
        <end position="380"/>
    </location>
</feature>
<dbReference type="Proteomes" id="UP000054166">
    <property type="component" value="Unassembled WGS sequence"/>
</dbReference>
<dbReference type="SMART" id="SM00693">
    <property type="entry name" value="DysFN"/>
    <property type="match status" value="1"/>
</dbReference>
<dbReference type="Pfam" id="PF06398">
    <property type="entry name" value="Pex24p"/>
    <property type="match status" value="1"/>
</dbReference>
<name>A0A0C3F113_PILCF</name>
<dbReference type="AlphaFoldDB" id="A0A0C3F113"/>
<keyword evidence="2 6" id="KW-0812">Transmembrane</keyword>
<keyword evidence="9" id="KW-1185">Reference proteome</keyword>
<sequence>MPSSSQQPTSANAQQSEPIPTLIDFMYSVPSPVTAELVALSPYISCIRHALEITSWRSHWTESWLVLAAWWAVCLLAYPGLRYFLPILLISAVVFSRWRPSYFSRSSPLITEKSLQHTISDLTTIHALIPHPFAPSTTPIPLITFLRIALLSYPPYLLLTYFVSLRILLGVSGTIVLTCRAPWSQTTRHILWKSAYIRWSFYHLASSITGHPLPPKTLSIPAHPNTSSASDGPVNSVRFLFTIYENQRWWMGLDWTAALLPAERPSWCSAAQLPVSPPYAFSLPPPAVSYLPADAKDKDGKAGKRVKRTARWSWEEGEWRVMIRKDGMGGVSRAERPLPSDDNSSGQSSGAATRIFKGVGKRRESSDSAGGVGAGTGGKAAGDADEESFEGGDEEDGLVVTDPDGWVYGDNKWEGGSAKGGLGKYTRYRRWTRIAVLIETIEIVEAGDSGVLHSDTDNGSAKSQNDTKPTLPPTPISIAYSKQDHGPGSPASPTRSQESQSPTRGMLRQRLKAVVDGTQS</sequence>